<dbReference type="InterPro" id="IPR057702">
    <property type="entry name" value="DUF7942"/>
</dbReference>
<evidence type="ECO:0000256" key="1">
    <source>
        <dbReference type="SAM" id="Phobius"/>
    </source>
</evidence>
<comment type="caution">
    <text evidence="2">The sequence shown here is derived from an EMBL/GenBank/DDBJ whole genome shotgun (WGS) entry which is preliminary data.</text>
</comment>
<keyword evidence="1" id="KW-0472">Membrane</keyword>
<feature type="transmembrane region" description="Helical" evidence="1">
    <location>
        <begin position="21"/>
        <end position="42"/>
    </location>
</feature>
<accession>A0A949JDW3</accession>
<gene>
    <name evidence="2" type="ORF">JGS22_008420</name>
</gene>
<organism evidence="2 3">
    <name type="scientific">Streptomyces tardus</name>
    <dbReference type="NCBI Taxonomy" id="2780544"/>
    <lineage>
        <taxon>Bacteria</taxon>
        <taxon>Bacillati</taxon>
        <taxon>Actinomycetota</taxon>
        <taxon>Actinomycetes</taxon>
        <taxon>Kitasatosporales</taxon>
        <taxon>Streptomycetaceae</taxon>
        <taxon>Streptomyces</taxon>
    </lineage>
</organism>
<evidence type="ECO:0000313" key="2">
    <source>
        <dbReference type="EMBL" id="MBU7597642.1"/>
    </source>
</evidence>
<keyword evidence="1" id="KW-0812">Transmembrane</keyword>
<name>A0A949JDW3_9ACTN</name>
<dbReference type="AlphaFoldDB" id="A0A949JDW3"/>
<dbReference type="Pfam" id="PF25637">
    <property type="entry name" value="DUF7942"/>
    <property type="match status" value="1"/>
</dbReference>
<proteinExistence type="predicted"/>
<reference evidence="2" key="1">
    <citation type="submission" date="2021-06" db="EMBL/GenBank/DDBJ databases">
        <title>Sequencing of actinobacteria type strains.</title>
        <authorList>
            <person name="Nguyen G.-S."/>
            <person name="Wentzel A."/>
        </authorList>
    </citation>
    <scope>NUCLEOTIDE SEQUENCE</scope>
    <source>
        <strain evidence="2">P38-E01</strain>
    </source>
</reference>
<keyword evidence="3" id="KW-1185">Reference proteome</keyword>
<keyword evidence="1" id="KW-1133">Transmembrane helix</keyword>
<feature type="transmembrane region" description="Helical" evidence="1">
    <location>
        <begin position="75"/>
        <end position="92"/>
    </location>
</feature>
<dbReference type="EMBL" id="JAELVF020000001">
    <property type="protein sequence ID" value="MBU7597642.1"/>
    <property type="molecule type" value="Genomic_DNA"/>
</dbReference>
<evidence type="ECO:0000313" key="3">
    <source>
        <dbReference type="Proteomes" id="UP000694501"/>
    </source>
</evidence>
<dbReference type="Proteomes" id="UP000694501">
    <property type="component" value="Unassembled WGS sequence"/>
</dbReference>
<protein>
    <submittedName>
        <fullName evidence="2">Uncharacterized protein</fullName>
    </submittedName>
</protein>
<dbReference type="NCBIfam" id="NF046119">
    <property type="entry name" value="memb_SCO4225"/>
    <property type="match status" value="1"/>
</dbReference>
<sequence>MRSSAMNRIATRVRQFLTDPVALGYLALVAALVVWALTVTGLDDSGESMAGVVPVLATAPFGFVLVVLPDHAASFLVAVAIGGVVNALVIGWCSQTLRNRRNG</sequence>